<dbReference type="OrthoDB" id="1524727at2"/>
<proteinExistence type="predicted"/>
<dbReference type="EMBL" id="VOOR01000070">
    <property type="protein sequence ID" value="TXB60654.1"/>
    <property type="molecule type" value="Genomic_DNA"/>
</dbReference>
<dbReference type="InterPro" id="IPR029063">
    <property type="entry name" value="SAM-dependent_MTases_sf"/>
</dbReference>
<feature type="domain" description="Methyltransferase" evidence="3">
    <location>
        <begin position="42"/>
        <end position="136"/>
    </location>
</feature>
<comment type="caution">
    <text evidence="4">The sequence shown here is derived from an EMBL/GenBank/DDBJ whole genome shotgun (WGS) entry which is preliminary data.</text>
</comment>
<keyword evidence="1 4" id="KW-0489">Methyltransferase</keyword>
<dbReference type="GO" id="GO:0032259">
    <property type="term" value="P:methylation"/>
    <property type="evidence" value="ECO:0007669"/>
    <property type="project" value="UniProtKB-KW"/>
</dbReference>
<sequence>MDNLELLIDFHKNAERQGPGSDTDTLLAVSISRLDKEQPLRIADIGCGTGAQTLALARHTNWHVTGVDLFPAFLQSLQEQAQQEGLSAQVSTLEASMDALEKQGEGWDAIWSEGAIYNIGFRKGLQLWRPLLKPHGVIAVSELTWTAPDQPEEIRQHWQEAYPEVGTVCEKLAVLEEEGFQVVGHFCLPPSSWEDTYYKPMEERFAPFLEQHGHSAEALSLVEGERREIELYRKYQHYISYGYYIAQRKG</sequence>
<evidence type="ECO:0000259" key="3">
    <source>
        <dbReference type="Pfam" id="PF13649"/>
    </source>
</evidence>
<accession>A0A5C6RHY4</accession>
<organism evidence="4 5">
    <name type="scientific">Phaeodactylibacter luteus</name>
    <dbReference type="NCBI Taxonomy" id="1564516"/>
    <lineage>
        <taxon>Bacteria</taxon>
        <taxon>Pseudomonadati</taxon>
        <taxon>Bacteroidota</taxon>
        <taxon>Saprospiria</taxon>
        <taxon>Saprospirales</taxon>
        <taxon>Haliscomenobacteraceae</taxon>
        <taxon>Phaeodactylibacter</taxon>
    </lineage>
</organism>
<dbReference type="SUPFAM" id="SSF53335">
    <property type="entry name" value="S-adenosyl-L-methionine-dependent methyltransferases"/>
    <property type="match status" value="1"/>
</dbReference>
<evidence type="ECO:0000256" key="1">
    <source>
        <dbReference type="ARBA" id="ARBA00022603"/>
    </source>
</evidence>
<evidence type="ECO:0000256" key="2">
    <source>
        <dbReference type="ARBA" id="ARBA00022679"/>
    </source>
</evidence>
<name>A0A5C6RHY4_9BACT</name>
<dbReference type="Pfam" id="PF13649">
    <property type="entry name" value="Methyltransf_25"/>
    <property type="match status" value="1"/>
</dbReference>
<dbReference type="Gene3D" id="3.40.50.150">
    <property type="entry name" value="Vaccinia Virus protein VP39"/>
    <property type="match status" value="1"/>
</dbReference>
<dbReference type="InterPro" id="IPR041698">
    <property type="entry name" value="Methyltransf_25"/>
</dbReference>
<dbReference type="AlphaFoldDB" id="A0A5C6RHY4"/>
<dbReference type="Proteomes" id="UP000321580">
    <property type="component" value="Unassembled WGS sequence"/>
</dbReference>
<protein>
    <submittedName>
        <fullName evidence="4">Class I SAM-dependent methyltransferase</fullName>
    </submittedName>
</protein>
<keyword evidence="5" id="KW-1185">Reference proteome</keyword>
<dbReference type="PANTHER" id="PTHR43861:SF1">
    <property type="entry name" value="TRANS-ACONITATE 2-METHYLTRANSFERASE"/>
    <property type="match status" value="1"/>
</dbReference>
<dbReference type="PANTHER" id="PTHR43861">
    <property type="entry name" value="TRANS-ACONITATE 2-METHYLTRANSFERASE-RELATED"/>
    <property type="match status" value="1"/>
</dbReference>
<dbReference type="RefSeq" id="WP_147169418.1">
    <property type="nucleotide sequence ID" value="NZ_VOOR01000070.1"/>
</dbReference>
<dbReference type="GO" id="GO:0008168">
    <property type="term" value="F:methyltransferase activity"/>
    <property type="evidence" value="ECO:0007669"/>
    <property type="project" value="UniProtKB-KW"/>
</dbReference>
<evidence type="ECO:0000313" key="5">
    <source>
        <dbReference type="Proteomes" id="UP000321580"/>
    </source>
</evidence>
<reference evidence="4 5" key="1">
    <citation type="submission" date="2019-08" db="EMBL/GenBank/DDBJ databases">
        <title>Genome of Phaeodactylibacter luteus.</title>
        <authorList>
            <person name="Bowman J.P."/>
        </authorList>
    </citation>
    <scope>NUCLEOTIDE SEQUENCE [LARGE SCALE GENOMIC DNA]</scope>
    <source>
        <strain evidence="4 5">KCTC 42180</strain>
    </source>
</reference>
<dbReference type="CDD" id="cd02440">
    <property type="entry name" value="AdoMet_MTases"/>
    <property type="match status" value="1"/>
</dbReference>
<gene>
    <name evidence="4" type="ORF">FRY97_20110</name>
</gene>
<evidence type="ECO:0000313" key="4">
    <source>
        <dbReference type="EMBL" id="TXB60654.1"/>
    </source>
</evidence>
<keyword evidence="2 4" id="KW-0808">Transferase</keyword>